<feature type="region of interest" description="Disordered" evidence="1">
    <location>
        <begin position="230"/>
        <end position="255"/>
    </location>
</feature>
<evidence type="ECO:0000313" key="4">
    <source>
        <dbReference type="Proteomes" id="UP000007319"/>
    </source>
</evidence>
<feature type="compositionally biased region" description="Pro residues" evidence="1">
    <location>
        <begin position="307"/>
        <end position="327"/>
    </location>
</feature>
<evidence type="ECO:0000256" key="1">
    <source>
        <dbReference type="SAM" id="MobiDB-lite"/>
    </source>
</evidence>
<organism evidence="3 4">
    <name type="scientific">Azospirillum baldaniorum</name>
    <dbReference type="NCBI Taxonomy" id="1064539"/>
    <lineage>
        <taxon>Bacteria</taxon>
        <taxon>Pseudomonadati</taxon>
        <taxon>Pseudomonadota</taxon>
        <taxon>Alphaproteobacteria</taxon>
        <taxon>Rhodospirillales</taxon>
        <taxon>Azospirillaceae</taxon>
        <taxon>Azospirillum</taxon>
    </lineage>
</organism>
<dbReference type="KEGG" id="abs:AZOBR_180274"/>
<keyword evidence="2" id="KW-1133">Transmembrane helix</keyword>
<proteinExistence type="predicted"/>
<accession>A0A9P1JSV3</accession>
<dbReference type="AlphaFoldDB" id="A0A9P1JSV3"/>
<reference evidence="3 4" key="1">
    <citation type="journal article" date="2011" name="PLoS Genet.">
        <title>Azospirillum genomes reveal transition of bacteria from aquatic to terrestrial environments.</title>
        <authorList>
            <person name="Wisniewski-Dye F."/>
            <person name="Borziak K."/>
            <person name="Khalsa-Moyers G."/>
            <person name="Alexandre G."/>
            <person name="Sukharnikov L.O."/>
            <person name="Wuichet K."/>
            <person name="Hurst G.B."/>
            <person name="McDonald W.H."/>
            <person name="Robertson J.S."/>
            <person name="Barbe V."/>
            <person name="Calteau A."/>
            <person name="Rouy Z."/>
            <person name="Mangenot S."/>
            <person name="Prigent-Combaret C."/>
            <person name="Normand P."/>
            <person name="Boyer M."/>
            <person name="Siguier P."/>
            <person name="Dessaux Y."/>
            <person name="Elmerich C."/>
            <person name="Condemine G."/>
            <person name="Krishnen G."/>
            <person name="Kennedy I."/>
            <person name="Paterson A.H."/>
            <person name="Gonzalez V."/>
            <person name="Mavingui P."/>
            <person name="Zhulin I.B."/>
        </authorList>
    </citation>
    <scope>NUCLEOTIDE SEQUENCE [LARGE SCALE GENOMIC DNA]</scope>
    <source>
        <strain evidence="3 4">Sp245</strain>
    </source>
</reference>
<evidence type="ECO:0000256" key="2">
    <source>
        <dbReference type="SAM" id="Phobius"/>
    </source>
</evidence>
<keyword evidence="2" id="KW-0472">Membrane</keyword>
<dbReference type="InterPro" id="IPR047774">
    <property type="entry name" value="SrfA-like"/>
</dbReference>
<dbReference type="NCBIfam" id="NF040486">
    <property type="entry name" value="SrfA_fam"/>
    <property type="match status" value="1"/>
</dbReference>
<evidence type="ECO:0000313" key="3">
    <source>
        <dbReference type="EMBL" id="CCC99204.1"/>
    </source>
</evidence>
<dbReference type="Proteomes" id="UP000007319">
    <property type="component" value="Chromosome"/>
</dbReference>
<sequence>MQTSMRTGPLLVADSVDRFQPLGAFGQPVYLSHTQLKAAVRQKLGARYANYFARPDRDPQGRAIRWLSDVPGTVLRWRDLPQGEQVAAAMELHEMRGAFQGYLADLRGQPGASREAAAFASLLENALLVPDDEHLYFVNGQPMVSFWGFRHGEGAGFDALTVAPAMPAAAPVPAAAAVTPVGGARWPWWTWALGLLALLLLLGLLLSLWRGWWPFGLSLPGFQVPGIERPATPAVTPPDAGLPDSKADPVRPEAGVPAIPPAVTLVPAPSLAPTLPIPSGPAAGAPAAPVREGPEPATPASPTATPSTPPAPTPPAQEPPAPTPVPVPEEALRPPAPGAEPPALAIPPESERTGGVAFLEGWWRTRNGLVNQKDKTPLQQFYRFDNQGKGEVVVRRADGTECRAPAQAVTGPSGLDVTELGEPTCPDGTKFGRSRTTCRRDAAGQPNASESTTTAAPIACRSSACASVAPHVHGAPLARVVTVRSFRLIYPAKGSRRVSEVCACR</sequence>
<feature type="region of interest" description="Disordered" evidence="1">
    <location>
        <begin position="277"/>
        <end position="351"/>
    </location>
</feature>
<keyword evidence="2" id="KW-0812">Transmembrane</keyword>
<name>A0A9P1JSV3_9PROT</name>
<dbReference type="EMBL" id="HE577327">
    <property type="protein sequence ID" value="CCC99204.1"/>
    <property type="molecule type" value="Genomic_DNA"/>
</dbReference>
<protein>
    <submittedName>
        <fullName evidence="3">Uncharacterized protein</fullName>
    </submittedName>
</protein>
<feature type="compositionally biased region" description="Low complexity" evidence="1">
    <location>
        <begin position="280"/>
        <end position="291"/>
    </location>
</feature>
<keyword evidence="4" id="KW-1185">Reference proteome</keyword>
<feature type="transmembrane region" description="Helical" evidence="2">
    <location>
        <begin position="188"/>
        <end position="209"/>
    </location>
</feature>
<gene>
    <name evidence="3" type="ORF">AZOBR_180274</name>
</gene>